<gene>
    <name evidence="5" type="ORF">EXU32_03215</name>
</gene>
<keyword evidence="6" id="KW-1185">Reference proteome</keyword>
<dbReference type="GO" id="GO:0004476">
    <property type="term" value="F:mannose-6-phosphate isomerase activity"/>
    <property type="evidence" value="ECO:0007669"/>
    <property type="project" value="InterPro"/>
</dbReference>
<dbReference type="SUPFAM" id="SSF53697">
    <property type="entry name" value="SIS domain"/>
    <property type="match status" value="1"/>
</dbReference>
<dbReference type="InterPro" id="IPR019490">
    <property type="entry name" value="Glu6P/Mann6P_isomerase_C"/>
</dbReference>
<dbReference type="GO" id="GO:1901135">
    <property type="term" value="P:carbohydrate derivative metabolic process"/>
    <property type="evidence" value="ECO:0007669"/>
    <property type="project" value="InterPro"/>
</dbReference>
<dbReference type="Gene3D" id="3.40.50.10490">
    <property type="entry name" value="Glucose-6-phosphate isomerase like protein, domain 1"/>
    <property type="match status" value="2"/>
</dbReference>
<dbReference type="GO" id="GO:0097367">
    <property type="term" value="F:carbohydrate derivative binding"/>
    <property type="evidence" value="ECO:0007669"/>
    <property type="project" value="InterPro"/>
</dbReference>
<comment type="similarity">
    <text evidence="1">Belongs to the PGI/PMI family.</text>
</comment>
<organism evidence="5 6">
    <name type="scientific">Janibacter limosus</name>
    <dbReference type="NCBI Taxonomy" id="53458"/>
    <lineage>
        <taxon>Bacteria</taxon>
        <taxon>Bacillati</taxon>
        <taxon>Actinomycetota</taxon>
        <taxon>Actinomycetes</taxon>
        <taxon>Micrococcales</taxon>
        <taxon>Intrasporangiaceae</taxon>
        <taxon>Janibacter</taxon>
    </lineage>
</organism>
<dbReference type="GO" id="GO:0004347">
    <property type="term" value="F:glucose-6-phosphate isomerase activity"/>
    <property type="evidence" value="ECO:0007669"/>
    <property type="project" value="InterPro"/>
</dbReference>
<evidence type="ECO:0000313" key="5">
    <source>
        <dbReference type="EMBL" id="QBF45362.1"/>
    </source>
</evidence>
<dbReference type="RefSeq" id="WP_130628602.1">
    <property type="nucleotide sequence ID" value="NZ_CP036164.1"/>
</dbReference>
<proteinExistence type="inferred from homology"/>
<keyword evidence="2 5" id="KW-0413">Isomerase</keyword>
<sequence>MAPFDETLLDDEGRRRAVDRADLLRAFAGAGAQVREAITLAAESELARVAGGERPRAVHVAAVGGAESVSTVLDLLISRSGPVLLTCDGSGPLPGWVGPLDLVVAISLSGRAEGPVRQAREAARRGAHVLTIGAADSPLAAAAAAARGVHLAIGPGVGHSRAALWGMVARAVLAISACNVIDIRPAVLSAVADRLDEQAERFRPDAEYFVNPAKVLALDLSALTPVVLGDGPVAGVAAQRTSAMLARTARTPATWGRLPDAAAQVVACLSGPYAGPAGGTGGAHDIFTDPYLDGPSGPKLGLVLLRDPVPSEDADPAEHERHNTAQSVADRATSSGVRVLEHLSTPGHDLERLAELVALGDFAAVYLAVGHGLDPASVPGLSDLHLPRKATE</sequence>
<dbReference type="KEGG" id="jli:EXU32_03215"/>
<dbReference type="OrthoDB" id="5241724at2"/>
<feature type="compositionally biased region" description="Polar residues" evidence="3">
    <location>
        <begin position="324"/>
        <end position="333"/>
    </location>
</feature>
<dbReference type="STRING" id="1216970.GCA_001570985_00402"/>
<dbReference type="EMBL" id="CP036164">
    <property type="protein sequence ID" value="QBF45362.1"/>
    <property type="molecule type" value="Genomic_DNA"/>
</dbReference>
<protein>
    <submittedName>
        <fullName evidence="5">Phosphosugar isomerase</fullName>
    </submittedName>
</protein>
<feature type="domain" description="SIS" evidence="4">
    <location>
        <begin position="14"/>
        <end position="183"/>
    </location>
</feature>
<dbReference type="Proteomes" id="UP000290408">
    <property type="component" value="Chromosome"/>
</dbReference>
<evidence type="ECO:0000256" key="1">
    <source>
        <dbReference type="ARBA" id="ARBA00010523"/>
    </source>
</evidence>
<evidence type="ECO:0000256" key="2">
    <source>
        <dbReference type="ARBA" id="ARBA00023235"/>
    </source>
</evidence>
<dbReference type="Pfam" id="PF10432">
    <property type="entry name" value="bact-PGI_C"/>
    <property type="match status" value="1"/>
</dbReference>
<dbReference type="AlphaFoldDB" id="A0A4P6MRV0"/>
<dbReference type="InterPro" id="IPR046348">
    <property type="entry name" value="SIS_dom_sf"/>
</dbReference>
<evidence type="ECO:0000313" key="6">
    <source>
        <dbReference type="Proteomes" id="UP000290408"/>
    </source>
</evidence>
<evidence type="ECO:0000259" key="4">
    <source>
        <dbReference type="PROSITE" id="PS51464"/>
    </source>
</evidence>
<accession>A0A4P6MRV0</accession>
<dbReference type="InterPro" id="IPR001347">
    <property type="entry name" value="SIS_dom"/>
</dbReference>
<evidence type="ECO:0000256" key="3">
    <source>
        <dbReference type="SAM" id="MobiDB-lite"/>
    </source>
</evidence>
<reference evidence="5 6" key="1">
    <citation type="submission" date="2019-02" db="EMBL/GenBank/DDBJ databases">
        <title>Genomic data mining of an Antarctic deep-sea actinobacterium, Janibacterlimosus P3-3-X1.</title>
        <authorList>
            <person name="Liao L."/>
            <person name="Chen B."/>
        </authorList>
    </citation>
    <scope>NUCLEOTIDE SEQUENCE [LARGE SCALE GENOMIC DNA]</scope>
    <source>
        <strain evidence="5 6">P3-3-X1</strain>
    </source>
</reference>
<feature type="region of interest" description="Disordered" evidence="3">
    <location>
        <begin position="308"/>
        <end position="333"/>
    </location>
</feature>
<name>A0A4P6MRV0_9MICO</name>
<dbReference type="GO" id="GO:0005975">
    <property type="term" value="P:carbohydrate metabolic process"/>
    <property type="evidence" value="ECO:0007669"/>
    <property type="project" value="InterPro"/>
</dbReference>
<dbReference type="PROSITE" id="PS51464">
    <property type="entry name" value="SIS"/>
    <property type="match status" value="1"/>
</dbReference>